<dbReference type="AlphaFoldDB" id="A0AAW0Z2B2"/>
<feature type="compositionally biased region" description="Acidic residues" evidence="1">
    <location>
        <begin position="233"/>
        <end position="242"/>
    </location>
</feature>
<evidence type="ECO:0000313" key="2">
    <source>
        <dbReference type="EMBL" id="KAK8864264.1"/>
    </source>
</evidence>
<accession>A0AAW0Z2B2</accession>
<evidence type="ECO:0000313" key="3">
    <source>
        <dbReference type="Proteomes" id="UP001388673"/>
    </source>
</evidence>
<reference evidence="2 3" key="1">
    <citation type="journal article" date="2024" name="bioRxiv">
        <title>Comparative genomics of Cryptococcus and Kwoniella reveals pathogenesis evolution and contrasting karyotype dynamics via intercentromeric recombination or chromosome fusion.</title>
        <authorList>
            <person name="Coelho M.A."/>
            <person name="David-Palma M."/>
            <person name="Shea T."/>
            <person name="Bowers K."/>
            <person name="McGinley-Smith S."/>
            <person name="Mohammad A.W."/>
            <person name="Gnirke A."/>
            <person name="Yurkov A.M."/>
            <person name="Nowrousian M."/>
            <person name="Sun S."/>
            <person name="Cuomo C.A."/>
            <person name="Heitman J."/>
        </authorList>
    </citation>
    <scope>NUCLEOTIDE SEQUENCE [LARGE SCALE GENOMIC DNA]</scope>
    <source>
        <strain evidence="2 3">CBS 13917</strain>
    </source>
</reference>
<organism evidence="2 3">
    <name type="scientific">Kwoniella newhampshirensis</name>
    <dbReference type="NCBI Taxonomy" id="1651941"/>
    <lineage>
        <taxon>Eukaryota</taxon>
        <taxon>Fungi</taxon>
        <taxon>Dikarya</taxon>
        <taxon>Basidiomycota</taxon>
        <taxon>Agaricomycotina</taxon>
        <taxon>Tremellomycetes</taxon>
        <taxon>Tremellales</taxon>
        <taxon>Cryptococcaceae</taxon>
        <taxon>Kwoniella</taxon>
    </lineage>
</organism>
<dbReference type="GeneID" id="92178769"/>
<keyword evidence="3" id="KW-1185">Reference proteome</keyword>
<protein>
    <submittedName>
        <fullName evidence="2">Uncharacterized protein</fullName>
    </submittedName>
</protein>
<feature type="compositionally biased region" description="Low complexity" evidence="1">
    <location>
        <begin position="193"/>
        <end position="213"/>
    </location>
</feature>
<dbReference type="EMBL" id="JBCAWK010000003">
    <property type="protein sequence ID" value="KAK8864264.1"/>
    <property type="molecule type" value="Genomic_DNA"/>
</dbReference>
<feature type="region of interest" description="Disordered" evidence="1">
    <location>
        <begin position="179"/>
        <end position="242"/>
    </location>
</feature>
<name>A0AAW0Z2B2_9TREE</name>
<comment type="caution">
    <text evidence="2">The sequence shown here is derived from an EMBL/GenBank/DDBJ whole genome shotgun (WGS) entry which is preliminary data.</text>
</comment>
<gene>
    <name evidence="2" type="ORF">IAR55_001510</name>
</gene>
<evidence type="ECO:0000256" key="1">
    <source>
        <dbReference type="SAM" id="MobiDB-lite"/>
    </source>
</evidence>
<dbReference type="Proteomes" id="UP001388673">
    <property type="component" value="Unassembled WGS sequence"/>
</dbReference>
<feature type="region of interest" description="Disordered" evidence="1">
    <location>
        <begin position="46"/>
        <end position="65"/>
    </location>
</feature>
<sequence length="287" mass="31169">MAAATATMDDLIASLSGSMHVSQEGYDLKMLQEYLSQHMALPTLPLSPNTTYRPIPGSRSVSSTRKPISLPSSYYAEAPISQPYPSPLSQASFGSYNDDVPSHFMLNDPTPTGQRPNHLRRSSSYGFGCAVVPSSPSTTYSSFESDAFAPVWQQQVERQVQTNQDPWSSMRGDSGFGDGGGQLNGSSFGFGAGQSQWQSTASGSSQSSSGFGAFRPPQGFGQIQHRVPPTPPIEDDEEMDEDCVDAEMEMEEDEEDRVERAMGLSGVDEVYGTDAAEEVWGRGRRKY</sequence>
<dbReference type="KEGG" id="kne:92178769"/>
<dbReference type="RefSeq" id="XP_066804560.1">
    <property type="nucleotide sequence ID" value="XM_066944637.1"/>
</dbReference>
<feature type="compositionally biased region" description="Gly residues" evidence="1">
    <location>
        <begin position="179"/>
        <end position="192"/>
    </location>
</feature>
<proteinExistence type="predicted"/>